<dbReference type="EMBL" id="AOMF01000015">
    <property type="protein sequence ID" value="EMA56834.1"/>
    <property type="molecule type" value="Genomic_DNA"/>
</dbReference>
<dbReference type="eggNOG" id="arCOG01057">
    <property type="taxonomic scope" value="Archaea"/>
</dbReference>
<gene>
    <name evidence="3" type="ORF">C451_00480</name>
</gene>
<dbReference type="Pfam" id="PF01638">
    <property type="entry name" value="HxlR"/>
    <property type="match status" value="1"/>
</dbReference>
<dbReference type="Proteomes" id="UP000011680">
    <property type="component" value="Unassembled WGS sequence"/>
</dbReference>
<dbReference type="InterPro" id="IPR036388">
    <property type="entry name" value="WH-like_DNA-bd_sf"/>
</dbReference>
<dbReference type="InterPro" id="IPR036390">
    <property type="entry name" value="WH_DNA-bd_sf"/>
</dbReference>
<evidence type="ECO:0000313" key="3">
    <source>
        <dbReference type="EMBL" id="EMA56834.1"/>
    </source>
</evidence>
<comment type="caution">
    <text evidence="3">The sequence shown here is derived from an EMBL/GenBank/DDBJ whole genome shotgun (WGS) entry which is preliminary data.</text>
</comment>
<feature type="domain" description="HTH hxlR-type" evidence="2">
    <location>
        <begin position="14"/>
        <end position="86"/>
    </location>
</feature>
<dbReference type="SUPFAM" id="SSF46785">
    <property type="entry name" value="Winged helix' DNA-binding domain"/>
    <property type="match status" value="1"/>
</dbReference>
<protein>
    <recommendedName>
        <fullName evidence="2">HTH hxlR-type domain-containing protein</fullName>
    </recommendedName>
</protein>
<dbReference type="Gene3D" id="1.10.10.10">
    <property type="entry name" value="Winged helix-like DNA-binding domain superfamily/Winged helix DNA-binding domain"/>
    <property type="match status" value="1"/>
</dbReference>
<dbReference type="AlphaFoldDB" id="M0NIA2"/>
<accession>M0NIA2</accession>
<keyword evidence="4" id="KW-1185">Reference proteome</keyword>
<organism evidence="3 4">
    <name type="scientific">Halococcus thailandensis JCM 13552</name>
    <dbReference type="NCBI Taxonomy" id="1227457"/>
    <lineage>
        <taxon>Archaea</taxon>
        <taxon>Methanobacteriati</taxon>
        <taxon>Methanobacteriota</taxon>
        <taxon>Stenosarchaea group</taxon>
        <taxon>Halobacteria</taxon>
        <taxon>Halobacteriales</taxon>
        <taxon>Halococcaceae</taxon>
        <taxon>Halococcus</taxon>
    </lineage>
</organism>
<evidence type="ECO:0000259" key="2">
    <source>
        <dbReference type="Pfam" id="PF01638"/>
    </source>
</evidence>
<dbReference type="PATRIC" id="fig|1227457.3.peg.81"/>
<feature type="region of interest" description="Disordered" evidence="1">
    <location>
        <begin position="44"/>
        <end position="64"/>
    </location>
</feature>
<proteinExistence type="predicted"/>
<evidence type="ECO:0000256" key="1">
    <source>
        <dbReference type="SAM" id="MobiDB-lite"/>
    </source>
</evidence>
<dbReference type="InterPro" id="IPR002577">
    <property type="entry name" value="HTH_HxlR"/>
</dbReference>
<sequence>MENPKFLKRRGAPAILLEIADGDRQFSDLQDPIAVSPNTLSKRLREGESEGLWEERLDKSGDGPSRRVYTILPTGEKLAEIVRELEVMELTEELREMEAERERRLSEAQDRQLSV</sequence>
<reference evidence="3 4" key="1">
    <citation type="journal article" date="2014" name="PLoS Genet.">
        <title>Phylogenetically driven sequencing of extremely halophilic archaea reveals strategies for static and dynamic osmo-response.</title>
        <authorList>
            <person name="Becker E.A."/>
            <person name="Seitzer P.M."/>
            <person name="Tritt A."/>
            <person name="Larsen D."/>
            <person name="Krusor M."/>
            <person name="Yao A.I."/>
            <person name="Wu D."/>
            <person name="Madern D."/>
            <person name="Eisen J.A."/>
            <person name="Darling A.E."/>
            <person name="Facciotti M.T."/>
        </authorList>
    </citation>
    <scope>NUCLEOTIDE SEQUENCE [LARGE SCALE GENOMIC DNA]</scope>
    <source>
        <strain evidence="3 4">JCM 13552</strain>
    </source>
</reference>
<evidence type="ECO:0000313" key="4">
    <source>
        <dbReference type="Proteomes" id="UP000011680"/>
    </source>
</evidence>
<name>M0NIA2_9EURY</name>